<evidence type="ECO:0000256" key="2">
    <source>
        <dbReference type="SAM" id="MobiDB-lite"/>
    </source>
</evidence>
<evidence type="ECO:0000313" key="4">
    <source>
        <dbReference type="Proteomes" id="UP000290288"/>
    </source>
</evidence>
<comment type="caution">
    <text evidence="3">The sequence shown here is derived from an EMBL/GenBank/DDBJ whole genome shotgun (WGS) entry which is preliminary data.</text>
</comment>
<protein>
    <submittedName>
        <fullName evidence="3">Uncharacterized protein</fullName>
    </submittedName>
</protein>
<feature type="region of interest" description="Disordered" evidence="2">
    <location>
        <begin position="148"/>
        <end position="240"/>
    </location>
</feature>
<accession>A0A4Q2D5R3</accession>
<dbReference type="OrthoDB" id="10633573at2759"/>
<proteinExistence type="predicted"/>
<keyword evidence="4" id="KW-1185">Reference proteome</keyword>
<gene>
    <name evidence="3" type="ORF">EST38_g12009</name>
</gene>
<dbReference type="Proteomes" id="UP000290288">
    <property type="component" value="Unassembled WGS sequence"/>
</dbReference>
<evidence type="ECO:0000313" key="3">
    <source>
        <dbReference type="EMBL" id="RXW13846.1"/>
    </source>
</evidence>
<organism evidence="3 4">
    <name type="scientific">Candolleomyces aberdarensis</name>
    <dbReference type="NCBI Taxonomy" id="2316362"/>
    <lineage>
        <taxon>Eukaryota</taxon>
        <taxon>Fungi</taxon>
        <taxon>Dikarya</taxon>
        <taxon>Basidiomycota</taxon>
        <taxon>Agaricomycotina</taxon>
        <taxon>Agaricomycetes</taxon>
        <taxon>Agaricomycetidae</taxon>
        <taxon>Agaricales</taxon>
        <taxon>Agaricineae</taxon>
        <taxon>Psathyrellaceae</taxon>
        <taxon>Candolleomyces</taxon>
    </lineage>
</organism>
<feature type="compositionally biased region" description="Acidic residues" evidence="2">
    <location>
        <begin position="193"/>
        <end position="225"/>
    </location>
</feature>
<keyword evidence="1" id="KW-0175">Coiled coil</keyword>
<sequence length="240" mass="27112">MRTLFFTRCDDDPLSQESDKRRRELAQKDPAHQTRLENIHTLESRTQALEKQYKDLKERKASISKENQERRLSLAEAQRRVSQLEASSAHAEKLFKVQRENNDQTRTLIKQAEEELRSLQEQAQAVSKLATSVGGISLDLSFVPPSLQSSDAPAITDSDDTQDIALSPSSGSAMTTPSDWGKRDGGSIQDYDPWSDDNQSYEEEEEEDGEGLDKEEDLDDDEVEPDPSIHMLVDELDQST</sequence>
<reference evidence="3 4" key="1">
    <citation type="submission" date="2019-01" db="EMBL/GenBank/DDBJ databases">
        <title>Draft genome sequence of Psathyrella aberdarensis IHI B618.</title>
        <authorList>
            <person name="Buettner E."/>
            <person name="Kellner H."/>
        </authorList>
    </citation>
    <scope>NUCLEOTIDE SEQUENCE [LARGE SCALE GENOMIC DNA]</scope>
    <source>
        <strain evidence="3 4">IHI B618</strain>
    </source>
</reference>
<feature type="region of interest" description="Disordered" evidence="2">
    <location>
        <begin position="1"/>
        <end position="33"/>
    </location>
</feature>
<dbReference type="EMBL" id="SDEE01000817">
    <property type="protein sequence ID" value="RXW13846.1"/>
    <property type="molecule type" value="Genomic_DNA"/>
</dbReference>
<dbReference type="AlphaFoldDB" id="A0A4Q2D5R3"/>
<feature type="compositionally biased region" description="Polar residues" evidence="2">
    <location>
        <begin position="167"/>
        <end position="178"/>
    </location>
</feature>
<evidence type="ECO:0000256" key="1">
    <source>
        <dbReference type="SAM" id="Coils"/>
    </source>
</evidence>
<feature type="coiled-coil region" evidence="1">
    <location>
        <begin position="39"/>
        <end position="129"/>
    </location>
</feature>
<feature type="compositionally biased region" description="Basic and acidic residues" evidence="2">
    <location>
        <begin position="17"/>
        <end position="33"/>
    </location>
</feature>
<name>A0A4Q2D5R3_9AGAR</name>